<gene>
    <name evidence="1" type="ORF">P691DRAFT_848998</name>
</gene>
<sequence length="194" mass="21104">MARYHNPIHAPIFPSQISSYSSLSGALAPPPSQFASSRRRRVPQNVCKTNNSSICGPIGFDYIGQAGQGVSLADFSARSQNAISQMVAGANDQVLAGTGTSKINLRIMWTGYEHLSFVQSMPASPAMSRGQLGASIAMQFWLQAEKSSTTNPQWQISQRTMQISQRTIPFEKIFLVALYSIGDGIWQADVAVDF</sequence>
<reference evidence="1" key="1">
    <citation type="submission" date="2020-11" db="EMBL/GenBank/DDBJ databases">
        <authorList>
            <consortium name="DOE Joint Genome Institute"/>
            <person name="Ahrendt S."/>
            <person name="Riley R."/>
            <person name="Andreopoulos W."/>
            <person name="Labutti K."/>
            <person name="Pangilinan J."/>
            <person name="Ruiz-Duenas F.J."/>
            <person name="Barrasa J.M."/>
            <person name="Sanchez-Garcia M."/>
            <person name="Camarero S."/>
            <person name="Miyauchi S."/>
            <person name="Serrano A."/>
            <person name="Linde D."/>
            <person name="Babiker R."/>
            <person name="Drula E."/>
            <person name="Ayuso-Fernandez I."/>
            <person name="Pacheco R."/>
            <person name="Padilla G."/>
            <person name="Ferreira P."/>
            <person name="Barriuso J."/>
            <person name="Kellner H."/>
            <person name="Castanera R."/>
            <person name="Alfaro M."/>
            <person name="Ramirez L."/>
            <person name="Pisabarro A.G."/>
            <person name="Kuo A."/>
            <person name="Tritt A."/>
            <person name="Lipzen A."/>
            <person name="He G."/>
            <person name="Yan M."/>
            <person name="Ng V."/>
            <person name="Cullen D."/>
            <person name="Martin F."/>
            <person name="Rosso M.-N."/>
            <person name="Henrissat B."/>
            <person name="Hibbett D."/>
            <person name="Martinez A.T."/>
            <person name="Grigoriev I.V."/>
        </authorList>
    </citation>
    <scope>NUCLEOTIDE SEQUENCE</scope>
    <source>
        <strain evidence="1">MF-IS2</strain>
    </source>
</reference>
<name>A0A9P5X2V7_9AGAR</name>
<evidence type="ECO:0000313" key="2">
    <source>
        <dbReference type="Proteomes" id="UP000807342"/>
    </source>
</evidence>
<organism evidence="1 2">
    <name type="scientific">Macrolepiota fuliginosa MF-IS2</name>
    <dbReference type="NCBI Taxonomy" id="1400762"/>
    <lineage>
        <taxon>Eukaryota</taxon>
        <taxon>Fungi</taxon>
        <taxon>Dikarya</taxon>
        <taxon>Basidiomycota</taxon>
        <taxon>Agaricomycotina</taxon>
        <taxon>Agaricomycetes</taxon>
        <taxon>Agaricomycetidae</taxon>
        <taxon>Agaricales</taxon>
        <taxon>Agaricineae</taxon>
        <taxon>Agaricaceae</taxon>
        <taxon>Macrolepiota</taxon>
    </lineage>
</organism>
<dbReference type="Proteomes" id="UP000807342">
    <property type="component" value="Unassembled WGS sequence"/>
</dbReference>
<dbReference type="OrthoDB" id="2662268at2759"/>
<dbReference type="EMBL" id="MU151673">
    <property type="protein sequence ID" value="KAF9442250.1"/>
    <property type="molecule type" value="Genomic_DNA"/>
</dbReference>
<accession>A0A9P5X2V7</accession>
<protein>
    <submittedName>
        <fullName evidence="1">Uncharacterized protein</fullName>
    </submittedName>
</protein>
<evidence type="ECO:0000313" key="1">
    <source>
        <dbReference type="EMBL" id="KAF9442250.1"/>
    </source>
</evidence>
<dbReference type="AlphaFoldDB" id="A0A9P5X2V7"/>
<comment type="caution">
    <text evidence="1">The sequence shown here is derived from an EMBL/GenBank/DDBJ whole genome shotgun (WGS) entry which is preliminary data.</text>
</comment>
<keyword evidence="2" id="KW-1185">Reference proteome</keyword>
<proteinExistence type="predicted"/>